<protein>
    <submittedName>
        <fullName evidence="2">PIR Superfamily Protein</fullName>
    </submittedName>
</protein>
<gene>
    <name evidence="2" type="ORF">POVCU2_0092380</name>
</gene>
<feature type="transmembrane region" description="Helical" evidence="1">
    <location>
        <begin position="250"/>
        <end position="268"/>
    </location>
</feature>
<keyword evidence="1" id="KW-0812">Transmembrane</keyword>
<accession>A0A1A8WQ24</accession>
<evidence type="ECO:0000256" key="1">
    <source>
        <dbReference type="SAM" id="Phobius"/>
    </source>
</evidence>
<proteinExistence type="predicted"/>
<feature type="transmembrane region" description="Helical" evidence="1">
    <location>
        <begin position="274"/>
        <end position="291"/>
    </location>
</feature>
<organism evidence="2 3">
    <name type="scientific">Plasmodium ovale curtisi</name>
    <dbReference type="NCBI Taxonomy" id="864141"/>
    <lineage>
        <taxon>Eukaryota</taxon>
        <taxon>Sar</taxon>
        <taxon>Alveolata</taxon>
        <taxon>Apicomplexa</taxon>
        <taxon>Aconoidasida</taxon>
        <taxon>Haemosporida</taxon>
        <taxon>Plasmodiidae</taxon>
        <taxon>Plasmodium</taxon>
        <taxon>Plasmodium (Plasmodium)</taxon>
    </lineage>
</organism>
<keyword evidence="1" id="KW-1133">Transmembrane helix</keyword>
<dbReference type="Proteomes" id="UP000078560">
    <property type="component" value="Unassembled WGS sequence"/>
</dbReference>
<sequence>MDCDTLTIADSYGFFKNVNYYKNLLENLKILSISENITKGCSSLLDDSILSQIPSTEEICKEFKYLYNKLSNRIKNGVNTAYLDSNDYAFMNYWLNGALKGSNIEISLYISQLYDKLKSDKEFFTKEFSPSRFSNIGYHYLQNVEKLIELYNCKDEISGIFSELDSGLGDRTSCLNYTRKCNDKYRMAIINCVDGCQDFYKALELFQCKYNKEIIDLAISSYSYKYTEMVKLQDKKSVLKDHETKKFTRNITISILVPILGLLFMIFFSDMVKGTYYTNVYILTPFRQFLLEKIMKMRNIWQSNSEPKNLLTHSFDGEYINSDNGEYSIGYFSTRNT</sequence>
<evidence type="ECO:0000313" key="2">
    <source>
        <dbReference type="EMBL" id="SBS95000.1"/>
    </source>
</evidence>
<keyword evidence="1" id="KW-0472">Membrane</keyword>
<name>A0A1A8WQ24_PLAOA</name>
<reference evidence="3" key="1">
    <citation type="submission" date="2016-05" db="EMBL/GenBank/DDBJ databases">
        <authorList>
            <person name="Naeem Raeece"/>
        </authorList>
    </citation>
    <scope>NUCLEOTIDE SEQUENCE [LARGE SCALE GENOMIC DNA]</scope>
</reference>
<dbReference type="EMBL" id="FLQU01001926">
    <property type="protein sequence ID" value="SBS95000.1"/>
    <property type="molecule type" value="Genomic_DNA"/>
</dbReference>
<dbReference type="AlphaFoldDB" id="A0A1A8WQ24"/>
<evidence type="ECO:0000313" key="3">
    <source>
        <dbReference type="Proteomes" id="UP000078560"/>
    </source>
</evidence>